<dbReference type="InterPro" id="IPR008972">
    <property type="entry name" value="Cupredoxin"/>
</dbReference>
<evidence type="ECO:0000313" key="4">
    <source>
        <dbReference type="EMBL" id="GIG78684.1"/>
    </source>
</evidence>
<keyword evidence="4" id="KW-0946">Virion</keyword>
<accession>A0A8J3M3F3</accession>
<organism evidence="4 5">
    <name type="scientific">Planotetraspora kaengkrachanensis</name>
    <dbReference type="NCBI Taxonomy" id="575193"/>
    <lineage>
        <taxon>Bacteria</taxon>
        <taxon>Bacillati</taxon>
        <taxon>Actinomycetota</taxon>
        <taxon>Actinomycetes</taxon>
        <taxon>Streptosporangiales</taxon>
        <taxon>Streptosporangiaceae</taxon>
        <taxon>Planotetraspora</taxon>
    </lineage>
</organism>
<dbReference type="CDD" id="cd13868">
    <property type="entry name" value="CuRO_2_CotA_like"/>
    <property type="match status" value="1"/>
</dbReference>
<dbReference type="GO" id="GO:0005507">
    <property type="term" value="F:copper ion binding"/>
    <property type="evidence" value="ECO:0007669"/>
    <property type="project" value="InterPro"/>
</dbReference>
<dbReference type="PANTHER" id="PTHR48267:SF1">
    <property type="entry name" value="BILIRUBIN OXIDASE"/>
    <property type="match status" value="1"/>
</dbReference>
<keyword evidence="5" id="KW-1185">Reference proteome</keyword>
<dbReference type="Proteomes" id="UP000630097">
    <property type="component" value="Unassembled WGS sequence"/>
</dbReference>
<evidence type="ECO:0000313" key="5">
    <source>
        <dbReference type="Proteomes" id="UP000630097"/>
    </source>
</evidence>
<evidence type="ECO:0000256" key="2">
    <source>
        <dbReference type="SAM" id="MobiDB-lite"/>
    </source>
</evidence>
<evidence type="ECO:0000259" key="3">
    <source>
        <dbReference type="Pfam" id="PF07731"/>
    </source>
</evidence>
<dbReference type="Pfam" id="PF07731">
    <property type="entry name" value="Cu-oxidase_2"/>
    <property type="match status" value="1"/>
</dbReference>
<dbReference type="EMBL" id="BONV01000005">
    <property type="protein sequence ID" value="GIG78684.1"/>
    <property type="molecule type" value="Genomic_DNA"/>
</dbReference>
<dbReference type="GO" id="GO:0016491">
    <property type="term" value="F:oxidoreductase activity"/>
    <property type="evidence" value="ECO:0007669"/>
    <property type="project" value="InterPro"/>
</dbReference>
<dbReference type="AlphaFoldDB" id="A0A8J3M3F3"/>
<dbReference type="CDD" id="cd13844">
    <property type="entry name" value="CuRO_1_BOD_CotA_like"/>
    <property type="match status" value="1"/>
</dbReference>
<keyword evidence="4" id="KW-0167">Capsid protein</keyword>
<dbReference type="PANTHER" id="PTHR48267">
    <property type="entry name" value="CUPREDOXIN SUPERFAMILY PROTEIN"/>
    <property type="match status" value="1"/>
</dbReference>
<comment type="similarity">
    <text evidence="1">Belongs to the multicopper oxidase family.</text>
</comment>
<protein>
    <submittedName>
        <fullName evidence="4">Spore coat protein</fullName>
    </submittedName>
</protein>
<dbReference type="Gene3D" id="2.60.40.420">
    <property type="entry name" value="Cupredoxins - blue copper proteins"/>
    <property type="match status" value="3"/>
</dbReference>
<feature type="region of interest" description="Disordered" evidence="2">
    <location>
        <begin position="411"/>
        <end position="432"/>
    </location>
</feature>
<dbReference type="RefSeq" id="WP_203882162.1">
    <property type="nucleotide sequence ID" value="NZ_BAABHH010000007.1"/>
</dbReference>
<reference evidence="4 5" key="1">
    <citation type="submission" date="2021-01" db="EMBL/GenBank/DDBJ databases">
        <title>Whole genome shotgun sequence of Planotetraspora kaengkrachanensis NBRC 104272.</title>
        <authorList>
            <person name="Komaki H."/>
            <person name="Tamura T."/>
        </authorList>
    </citation>
    <scope>NUCLEOTIDE SEQUENCE [LARGE SCALE GENOMIC DNA]</scope>
    <source>
        <strain evidence="4 5">NBRC 104272</strain>
    </source>
</reference>
<gene>
    <name evidence="4" type="primary">cotA_3</name>
    <name evidence="4" type="ORF">Pka01_18110</name>
</gene>
<name>A0A8J3M3F3_9ACTN</name>
<sequence>MELTRREFALLLVGAGAAASGVGHVGLVEGTRLAKYVDAVPRLPTPTPRQAAAYPGADYYELAMLQSPWRFHRDLPAGQAWGFWAVSADGPVGLGYLGPTLVARRDRPVVVRYRNQLPTTHLLQSAVDVTLWRDVPGVPPDPPGGRMPQNFPAEPNVWVVPHLHGGFDSPQSDGHPEAWFTPDGLHGPVYATLDGARPNEAVYAYTSRQQATMLWYHDHAMAITRLNIYAGLAGLYLVRDAFEDSLPLPRGDFEVPLILQDRNLTPDGALSYPDRGPTPYHPKWNPNFFGTIPVVNGKAYPYLDMEPRRYRLRLLNGSNQRFFHLWFQDGGARLSFWLIGTDGGLRAAPLRLTSLLLGPAMRADVIVDLTGTQAGTRITMMNDAPTPLPQGDKPVPMPEIMQLRVSNALSGPDQSAPADRLSLRPVTPARPTHGLPRREFVITANRDARGKSTHLAINQRFFDDPVEEFPKAGTTEIWEYVNTSGDGHPMHVHLVQFHVLNRQRFDAKAYLAAYKSWVSQGRRPASQPVLAHYLKGPVMPPAADEEGWKDTVVAYPAMVTRIALRFDVPPPIDGIAGTRSEFPATYIQHCHMLEHEDNEIMRPWQIS</sequence>
<proteinExistence type="inferred from homology"/>
<dbReference type="InterPro" id="IPR011706">
    <property type="entry name" value="Cu-oxidase_C"/>
</dbReference>
<evidence type="ECO:0000256" key="1">
    <source>
        <dbReference type="ARBA" id="ARBA00010609"/>
    </source>
</evidence>
<feature type="domain" description="Plastocyanin-like" evidence="3">
    <location>
        <begin position="452"/>
        <end position="604"/>
    </location>
</feature>
<comment type="caution">
    <text evidence="4">The sequence shown here is derived from an EMBL/GenBank/DDBJ whole genome shotgun (WGS) entry which is preliminary data.</text>
</comment>
<dbReference type="SUPFAM" id="SSF49503">
    <property type="entry name" value="Cupredoxins"/>
    <property type="match status" value="3"/>
</dbReference>
<dbReference type="InterPro" id="IPR045087">
    <property type="entry name" value="Cu-oxidase_fam"/>
</dbReference>